<evidence type="ECO:0000256" key="3">
    <source>
        <dbReference type="ARBA" id="ARBA00023295"/>
    </source>
</evidence>
<feature type="domain" description="LysM" evidence="5">
    <location>
        <begin position="327"/>
        <end position="371"/>
    </location>
</feature>
<dbReference type="Gene3D" id="3.10.350.10">
    <property type="entry name" value="LysM domain"/>
    <property type="match status" value="2"/>
</dbReference>
<dbReference type="RefSeq" id="WP_275000722.1">
    <property type="nucleotide sequence ID" value="NZ_CP118742.1"/>
</dbReference>
<dbReference type="InterPro" id="IPR036779">
    <property type="entry name" value="LysM_dom_sf"/>
</dbReference>
<evidence type="ECO:0000256" key="4">
    <source>
        <dbReference type="SAM" id="SignalP"/>
    </source>
</evidence>
<dbReference type="EMBL" id="CP118742">
    <property type="protein sequence ID" value="WEA58275.1"/>
    <property type="molecule type" value="Genomic_DNA"/>
</dbReference>
<dbReference type="InterPro" id="IPR018392">
    <property type="entry name" value="LysM"/>
</dbReference>
<accession>A0ABD7XA70</accession>
<keyword evidence="2" id="KW-0378">Hydrolase</keyword>
<dbReference type="SMART" id="SM00641">
    <property type="entry name" value="Glyco_25"/>
    <property type="match status" value="1"/>
</dbReference>
<geneLocation type="plasmid" evidence="6 7">
    <name>unnamed3</name>
</geneLocation>
<keyword evidence="6" id="KW-0614">Plasmid</keyword>
<gene>
    <name evidence="6" type="ORF">PWB86_09710</name>
</gene>
<evidence type="ECO:0000259" key="5">
    <source>
        <dbReference type="PROSITE" id="PS51782"/>
    </source>
</evidence>
<dbReference type="PANTHER" id="PTHR33734:SF22">
    <property type="entry name" value="MEMBRANE-BOUND LYTIC MUREIN TRANSGLYCOSYLASE D"/>
    <property type="match status" value="1"/>
</dbReference>
<dbReference type="SUPFAM" id="SSF54106">
    <property type="entry name" value="LysM domain"/>
    <property type="match status" value="2"/>
</dbReference>
<evidence type="ECO:0000313" key="7">
    <source>
        <dbReference type="Proteomes" id="UP001214131"/>
    </source>
</evidence>
<dbReference type="Proteomes" id="UP001214131">
    <property type="component" value="Plasmid unnamed3"/>
</dbReference>
<dbReference type="InterPro" id="IPR002053">
    <property type="entry name" value="Glyco_hydro_25"/>
</dbReference>
<keyword evidence="3" id="KW-0326">Glycosidase</keyword>
<dbReference type="PROSITE" id="PS51782">
    <property type="entry name" value="LYSM"/>
    <property type="match status" value="2"/>
</dbReference>
<feature type="chain" id="PRO_5044875791" evidence="4">
    <location>
        <begin position="32"/>
        <end position="425"/>
    </location>
</feature>
<feature type="signal peptide" evidence="4">
    <location>
        <begin position="1"/>
        <end position="31"/>
    </location>
</feature>
<feature type="domain" description="LysM" evidence="5">
    <location>
        <begin position="380"/>
        <end position="424"/>
    </location>
</feature>
<reference evidence="6 7" key="1">
    <citation type="submission" date="2023-02" db="EMBL/GenBank/DDBJ databases">
        <title>Comparative genomics and fermentation flavor characterization of five lactic acid bacteria reveal flavor biosynthesis metabolic pathways in fermented muskmelon puree.</title>
        <authorList>
            <person name="Yuan L."/>
            <person name="Li M."/>
            <person name="Xu X."/>
            <person name="Lao F."/>
            <person name="Wu J."/>
        </authorList>
    </citation>
    <scope>NUCLEOTIDE SEQUENCE [LARGE SCALE GENOMIC DNA]</scope>
    <source>
        <strain evidence="6 7">Ca-4</strain>
        <plasmid evidence="6 7">unnamed3</plasmid>
    </source>
</reference>
<dbReference type="CDD" id="cd00118">
    <property type="entry name" value="LysM"/>
    <property type="match status" value="2"/>
</dbReference>
<dbReference type="InterPro" id="IPR018077">
    <property type="entry name" value="Glyco_hydro_fam25_subgr"/>
</dbReference>
<dbReference type="InterPro" id="IPR017853">
    <property type="entry name" value="GH"/>
</dbReference>
<dbReference type="AlphaFoldDB" id="A0ABD7XA70"/>
<dbReference type="GO" id="GO:0016798">
    <property type="term" value="F:hydrolase activity, acting on glycosyl bonds"/>
    <property type="evidence" value="ECO:0007669"/>
    <property type="project" value="UniProtKB-KW"/>
</dbReference>
<keyword evidence="4" id="KW-0732">Signal</keyword>
<name>A0ABD7XA70_PEDPE</name>
<evidence type="ECO:0000256" key="1">
    <source>
        <dbReference type="ARBA" id="ARBA00010646"/>
    </source>
</evidence>
<dbReference type="Pfam" id="PF01183">
    <property type="entry name" value="Glyco_hydro_25"/>
    <property type="match status" value="1"/>
</dbReference>
<comment type="similarity">
    <text evidence="1">Belongs to the glycosyl hydrolase 25 family.</text>
</comment>
<dbReference type="SUPFAM" id="SSF51445">
    <property type="entry name" value="(Trans)glycosidases"/>
    <property type="match status" value="1"/>
</dbReference>
<protein>
    <submittedName>
        <fullName evidence="6">GH25 family lysozyme</fullName>
    </submittedName>
</protein>
<evidence type="ECO:0000256" key="2">
    <source>
        <dbReference type="ARBA" id="ARBA00022801"/>
    </source>
</evidence>
<dbReference type="PANTHER" id="PTHR33734">
    <property type="entry name" value="LYSM DOMAIN-CONTAINING GPI-ANCHORED PROTEIN 2"/>
    <property type="match status" value="1"/>
</dbReference>
<dbReference type="Gene3D" id="3.20.20.80">
    <property type="entry name" value="Glycosidases"/>
    <property type="match status" value="1"/>
</dbReference>
<evidence type="ECO:0000313" key="6">
    <source>
        <dbReference type="EMBL" id="WEA58275.1"/>
    </source>
</evidence>
<proteinExistence type="inferred from homology"/>
<dbReference type="Pfam" id="PF01476">
    <property type="entry name" value="LysM"/>
    <property type="match status" value="2"/>
</dbReference>
<dbReference type="SMART" id="SM00257">
    <property type="entry name" value="LysM"/>
    <property type="match status" value="2"/>
</dbReference>
<sequence>MNFFKKKKVVTTIAVLAAFFAFISFNPKAHAAKGDYGVDTSIYQGYSGKFGYAKDRFGIAQIGGINNGYVYGQNTYQSQVQQGRAWGKRMHTYIWFQVGGSQYNANVAMNYFLPKVKTPKGSIVALDYEAGASGDINANTNAILTGMRRVKAAGYTPMYYSDKPFTLAHVDYKRILKEFPNSLWMAAYPDYNVRSTPYWGVFPSLDGIAIYQFTSTYVYGGLDGDVDLTGITDNGYTKNTNPSVKPSTPVQKHVVNSKFKVGQTVRVKKTARYWATGEAIPSSIRGKSYKIIQSGNKRSLLGGVMSWIDDSNIEKVSNKPTAKPKYKTYKVKYGDTLSGIAYKYNTTTYTLQSLNNIANVNWISVGQVLKVSKATPTSHVYHTVKYGESWWSIANSNGMTMYQLASKNGKTVNTMIYPGQRLVVK</sequence>
<organism evidence="6 7">
    <name type="scientific">Pediococcus pentosaceus</name>
    <dbReference type="NCBI Taxonomy" id="1255"/>
    <lineage>
        <taxon>Bacteria</taxon>
        <taxon>Bacillati</taxon>
        <taxon>Bacillota</taxon>
        <taxon>Bacilli</taxon>
        <taxon>Lactobacillales</taxon>
        <taxon>Lactobacillaceae</taxon>
        <taxon>Pediococcus</taxon>
    </lineage>
</organism>